<dbReference type="Proteomes" id="UP000789390">
    <property type="component" value="Unassembled WGS sequence"/>
</dbReference>
<proteinExistence type="predicted"/>
<dbReference type="Gene3D" id="3.30.1640.30">
    <property type="match status" value="1"/>
</dbReference>
<feature type="domain" description="Peptidase S1" evidence="2">
    <location>
        <begin position="142"/>
        <end position="168"/>
    </location>
</feature>
<keyword evidence="4" id="KW-1185">Reference proteome</keyword>
<keyword evidence="1" id="KW-0732">Signal</keyword>
<dbReference type="InterPro" id="IPR043504">
    <property type="entry name" value="Peptidase_S1_PA_chymotrypsin"/>
</dbReference>
<dbReference type="InterPro" id="IPR038565">
    <property type="entry name" value="CLIP_sf"/>
</dbReference>
<dbReference type="AlphaFoldDB" id="A0A8J2RIR0"/>
<name>A0A8J2RIR0_9CRUS</name>
<feature type="chain" id="PRO_5035275246" description="Peptidase S1 domain-containing protein" evidence="1">
    <location>
        <begin position="27"/>
        <end position="169"/>
    </location>
</feature>
<dbReference type="GO" id="GO:0004252">
    <property type="term" value="F:serine-type endopeptidase activity"/>
    <property type="evidence" value="ECO:0007669"/>
    <property type="project" value="InterPro"/>
</dbReference>
<comment type="caution">
    <text evidence="3">The sequence shown here is derived from an EMBL/GenBank/DDBJ whole genome shotgun (WGS) entry which is preliminary data.</text>
</comment>
<dbReference type="InterPro" id="IPR009003">
    <property type="entry name" value="Peptidase_S1_PA"/>
</dbReference>
<evidence type="ECO:0000313" key="3">
    <source>
        <dbReference type="EMBL" id="CAH0100513.1"/>
    </source>
</evidence>
<dbReference type="OrthoDB" id="6381076at2759"/>
<sequence length="169" mass="18450">MRRSSTLLSLVFIAFLCLAIATQTLADPCYTTDGRIGNCTSVRSCYPKVKLPKLSNLKWWSTASLRGTCHYLENGKQVFGVCCPLKNYEWRSNNDAVAVADSLHVINPQIDPEAEKIMVDRMSNKVTGCGAGPFKALNSKALRNNGRQFCGGSLISPTHILTAAHCVAQ</sequence>
<dbReference type="Gene3D" id="2.40.10.10">
    <property type="entry name" value="Trypsin-like serine proteases"/>
    <property type="match status" value="1"/>
</dbReference>
<accession>A0A8J2RIR0</accession>
<protein>
    <recommendedName>
        <fullName evidence="2">Peptidase S1 domain-containing protein</fullName>
    </recommendedName>
</protein>
<dbReference type="GO" id="GO:0006508">
    <property type="term" value="P:proteolysis"/>
    <property type="evidence" value="ECO:0007669"/>
    <property type="project" value="InterPro"/>
</dbReference>
<evidence type="ECO:0000259" key="2">
    <source>
        <dbReference type="Pfam" id="PF00089"/>
    </source>
</evidence>
<organism evidence="3 4">
    <name type="scientific">Daphnia galeata</name>
    <dbReference type="NCBI Taxonomy" id="27404"/>
    <lineage>
        <taxon>Eukaryota</taxon>
        <taxon>Metazoa</taxon>
        <taxon>Ecdysozoa</taxon>
        <taxon>Arthropoda</taxon>
        <taxon>Crustacea</taxon>
        <taxon>Branchiopoda</taxon>
        <taxon>Diplostraca</taxon>
        <taxon>Cladocera</taxon>
        <taxon>Anomopoda</taxon>
        <taxon>Daphniidae</taxon>
        <taxon>Daphnia</taxon>
    </lineage>
</organism>
<reference evidence="3" key="1">
    <citation type="submission" date="2021-11" db="EMBL/GenBank/DDBJ databases">
        <authorList>
            <person name="Schell T."/>
        </authorList>
    </citation>
    <scope>NUCLEOTIDE SEQUENCE</scope>
    <source>
        <strain evidence="3">M5</strain>
    </source>
</reference>
<dbReference type="SUPFAM" id="SSF50494">
    <property type="entry name" value="Trypsin-like serine proteases"/>
    <property type="match status" value="1"/>
</dbReference>
<evidence type="ECO:0000256" key="1">
    <source>
        <dbReference type="SAM" id="SignalP"/>
    </source>
</evidence>
<evidence type="ECO:0000313" key="4">
    <source>
        <dbReference type="Proteomes" id="UP000789390"/>
    </source>
</evidence>
<dbReference type="EMBL" id="CAKKLH010000037">
    <property type="protein sequence ID" value="CAH0100513.1"/>
    <property type="molecule type" value="Genomic_DNA"/>
</dbReference>
<feature type="signal peptide" evidence="1">
    <location>
        <begin position="1"/>
        <end position="26"/>
    </location>
</feature>
<dbReference type="Pfam" id="PF00089">
    <property type="entry name" value="Trypsin"/>
    <property type="match status" value="1"/>
</dbReference>
<gene>
    <name evidence="3" type="ORF">DGAL_LOCUS2768</name>
</gene>
<dbReference type="InterPro" id="IPR001254">
    <property type="entry name" value="Trypsin_dom"/>
</dbReference>